<protein>
    <submittedName>
        <fullName evidence="1">Uncharacterized protein</fullName>
    </submittedName>
</protein>
<name>A0A8T2PNS5_9TELE</name>
<dbReference type="AlphaFoldDB" id="A0A8T2PNS5"/>
<dbReference type="Proteomes" id="UP000824540">
    <property type="component" value="Unassembled WGS sequence"/>
</dbReference>
<organism evidence="1 2">
    <name type="scientific">Albula glossodonta</name>
    <name type="common">roundjaw bonefish</name>
    <dbReference type="NCBI Taxonomy" id="121402"/>
    <lineage>
        <taxon>Eukaryota</taxon>
        <taxon>Metazoa</taxon>
        <taxon>Chordata</taxon>
        <taxon>Craniata</taxon>
        <taxon>Vertebrata</taxon>
        <taxon>Euteleostomi</taxon>
        <taxon>Actinopterygii</taxon>
        <taxon>Neopterygii</taxon>
        <taxon>Teleostei</taxon>
        <taxon>Albuliformes</taxon>
        <taxon>Albulidae</taxon>
        <taxon>Albula</taxon>
    </lineage>
</organism>
<sequence length="92" mass="10192">MQEPGSITDSLTLGAEALFRRRRQGWGWGRIGTGCGGGVGMCVPLADSPDTNLAEYAPRCSWRRLFIMALYSPTRSRRPSTMQVRLGRGLYL</sequence>
<comment type="caution">
    <text evidence="1">The sequence shown here is derived from an EMBL/GenBank/DDBJ whole genome shotgun (WGS) entry which is preliminary data.</text>
</comment>
<reference evidence="1" key="1">
    <citation type="thesis" date="2021" institute="BYU ScholarsArchive" country="Provo, UT, USA">
        <title>Applications of and Algorithms for Genome Assembly and Genomic Analyses with an Emphasis on Marine Teleosts.</title>
        <authorList>
            <person name="Pickett B.D."/>
        </authorList>
    </citation>
    <scope>NUCLEOTIDE SEQUENCE</scope>
    <source>
        <strain evidence="1">HI-2016</strain>
    </source>
</reference>
<accession>A0A8T2PNS5</accession>
<evidence type="ECO:0000313" key="2">
    <source>
        <dbReference type="Proteomes" id="UP000824540"/>
    </source>
</evidence>
<proteinExistence type="predicted"/>
<gene>
    <name evidence="1" type="ORF">JZ751_017354</name>
</gene>
<dbReference type="EMBL" id="JAFBMS010000004">
    <property type="protein sequence ID" value="KAG9352778.1"/>
    <property type="molecule type" value="Genomic_DNA"/>
</dbReference>
<evidence type="ECO:0000313" key="1">
    <source>
        <dbReference type="EMBL" id="KAG9352778.1"/>
    </source>
</evidence>
<keyword evidence="2" id="KW-1185">Reference proteome</keyword>